<dbReference type="PANTHER" id="PTHR43439:SF2">
    <property type="entry name" value="ENZYME, PUTATIVE (JCVI)-RELATED"/>
    <property type="match status" value="1"/>
</dbReference>
<dbReference type="Gene3D" id="3.10.120.10">
    <property type="entry name" value="Cytochrome b5-like heme/steroid binding domain"/>
    <property type="match status" value="1"/>
</dbReference>
<comment type="caution">
    <text evidence="13">The sequence shown here is derived from an EMBL/GenBank/DDBJ whole genome shotgun (WGS) entry which is preliminary data.</text>
</comment>
<keyword evidence="6" id="KW-0479">Metal-binding</keyword>
<dbReference type="Pfam" id="PF23562">
    <property type="entry name" value="AMP-binding_C_3"/>
    <property type="match status" value="1"/>
</dbReference>
<dbReference type="Pfam" id="PF00173">
    <property type="entry name" value="Cyt-b5"/>
    <property type="match status" value="1"/>
</dbReference>
<dbReference type="InterPro" id="IPR000873">
    <property type="entry name" value="AMP-dep_synth/lig_dom"/>
</dbReference>
<dbReference type="Gene3D" id="3.40.50.80">
    <property type="entry name" value="Nucleotide-binding domain of ferredoxin-NADP reductase (FNR) module"/>
    <property type="match status" value="1"/>
</dbReference>
<feature type="domain" description="Cytochrome b5 heme-binding" evidence="12">
    <location>
        <begin position="941"/>
        <end position="1022"/>
    </location>
</feature>
<dbReference type="PROSITE" id="PS00012">
    <property type="entry name" value="PHOSPHOPANTETHEINE"/>
    <property type="match status" value="1"/>
</dbReference>
<dbReference type="PROSITE" id="PS50075">
    <property type="entry name" value="CARRIER"/>
    <property type="match status" value="1"/>
</dbReference>
<keyword evidence="4" id="KW-0597">Phosphoprotein</keyword>
<dbReference type="SUPFAM" id="SSF55856">
    <property type="entry name" value="Cytochrome b5-like heme/steroid binding domain"/>
    <property type="match status" value="1"/>
</dbReference>
<dbReference type="SUPFAM" id="SSF56801">
    <property type="entry name" value="Acetyl-CoA synthetase-like"/>
    <property type="match status" value="1"/>
</dbReference>
<evidence type="ECO:0000259" key="12">
    <source>
        <dbReference type="PROSITE" id="PS50255"/>
    </source>
</evidence>
<evidence type="ECO:0000256" key="7">
    <source>
        <dbReference type="ARBA" id="ARBA00022827"/>
    </source>
</evidence>
<dbReference type="InterPro" id="IPR036400">
    <property type="entry name" value="Cyt_B5-like_heme/steroid_sf"/>
</dbReference>
<feature type="region of interest" description="Disordered" evidence="10">
    <location>
        <begin position="1392"/>
        <end position="1418"/>
    </location>
</feature>
<evidence type="ECO:0000256" key="4">
    <source>
        <dbReference type="ARBA" id="ARBA00022553"/>
    </source>
</evidence>
<evidence type="ECO:0000256" key="1">
    <source>
        <dbReference type="ARBA" id="ARBA00001974"/>
    </source>
</evidence>
<dbReference type="Gene3D" id="1.20.990.10">
    <property type="entry name" value="NADPH-cytochrome p450 Reductase, Chain A, domain 3"/>
    <property type="match status" value="1"/>
</dbReference>
<evidence type="ECO:0000313" key="14">
    <source>
        <dbReference type="Proteomes" id="UP001197093"/>
    </source>
</evidence>
<evidence type="ECO:0000256" key="8">
    <source>
        <dbReference type="ARBA" id="ARBA00023002"/>
    </source>
</evidence>
<dbReference type="Gene3D" id="3.40.50.720">
    <property type="entry name" value="NAD(P)-binding Rossmann-like Domain"/>
    <property type="match status" value="1"/>
</dbReference>
<name>A0AAD4EQH5_9PEZI</name>
<dbReference type="SMART" id="SM01117">
    <property type="entry name" value="Cyt-b5"/>
    <property type="match status" value="1"/>
</dbReference>
<dbReference type="SMART" id="SM00823">
    <property type="entry name" value="PKS_PP"/>
    <property type="match status" value="1"/>
</dbReference>
<dbReference type="InterPro" id="IPR037217">
    <property type="entry name" value="Trp/Indoleamine_2_3_dOase-like"/>
</dbReference>
<dbReference type="GO" id="GO:0046872">
    <property type="term" value="F:metal ion binding"/>
    <property type="evidence" value="ECO:0007669"/>
    <property type="project" value="UniProtKB-KW"/>
</dbReference>
<evidence type="ECO:0000256" key="10">
    <source>
        <dbReference type="SAM" id="MobiDB-lite"/>
    </source>
</evidence>
<dbReference type="Gene3D" id="2.40.30.10">
    <property type="entry name" value="Translation factors"/>
    <property type="match status" value="1"/>
</dbReference>
<keyword evidence="14" id="KW-1185">Reference proteome</keyword>
<evidence type="ECO:0000256" key="5">
    <source>
        <dbReference type="ARBA" id="ARBA00022630"/>
    </source>
</evidence>
<dbReference type="PROSITE" id="PS00455">
    <property type="entry name" value="AMP_BINDING"/>
    <property type="match status" value="1"/>
</dbReference>
<dbReference type="PRINTS" id="PR00371">
    <property type="entry name" value="FPNCR"/>
</dbReference>
<dbReference type="Pfam" id="PF07993">
    <property type="entry name" value="NAD_binding_4"/>
    <property type="match status" value="1"/>
</dbReference>
<evidence type="ECO:0000256" key="9">
    <source>
        <dbReference type="ARBA" id="ARBA00023004"/>
    </source>
</evidence>
<feature type="domain" description="Carrier" evidence="11">
    <location>
        <begin position="1988"/>
        <end position="2064"/>
    </location>
</feature>
<dbReference type="Pfam" id="PF00550">
    <property type="entry name" value="PP-binding"/>
    <property type="match status" value="1"/>
</dbReference>
<keyword evidence="3" id="KW-0596">Phosphopantetheine</keyword>
<dbReference type="EMBL" id="JAHCVI010000004">
    <property type="protein sequence ID" value="KAG7285658.1"/>
    <property type="molecule type" value="Genomic_DNA"/>
</dbReference>
<proteinExistence type="inferred from homology"/>
<sequence>MRAFDIPRGVDAEEWLRMRERKSINDILYSKIPSVSEISKMPNIDALNAAEHDLLAVALGAPARQVMIRAEEIGPRTGWKDGYLSSEHGFCPPDYNEAPGALANSPGRIWSDLCERMPGCVARGRVRESVAALPLVQGTDDIIPDRALWAAVVALGMLCSIYRYEDKNDGHEGVTVTPARYRPTCEMGDDLGEELVGIPRSIALPYWQVSRRLGRSIPHLTFFDQSSFNMKLKDPNSTYPYVGRFDNMEMRWPVFGERTEMAFQKGCADTSASFQHGPDAIAACQEHVMNRNVEGLLREMIRLKEILERMPNAFHSINTNPNSGENYVPGHQWVRWGKFSAPLSKRVPASSGLQFPPFLVMDAFLGRKKYDSFLGREGLHLRAWLPSNLRAFIAAIEYHYRIPEFVQQSGDPRLMGVLDGIIEAYTGERGFMGTHRYKVFGILEIASKTGRTETNGLSGAPDANAKPWEETHRQFSEAMKERLEPHRGQINIEPNEMRGTFHECRYTSRVLSRSFVDSDPNRSIAMVTLDLQDTGITFQPGDRLAVMPLNSWGECAKVAAALGLAKYLDHRVALNPPWQRFAEHLGSVRHTATPQLTVKDILRRGNLAPITKELALKVHDMLRASSNTVLQVLATTEWPVRGSLGDLLQAAVADTNPHIWDRAFDLNDLSWLADLISVEVPRTYSISAYSQELLPSTVDLTISRAEYKLCSSLAGNGDVSCAGVGSGFLNPFPSSNDELIETDEDILIGVSRPLNFQLPTDRAAPCAYFAGGSGIAPFRSFWQARLASHNNAAGRDILYLGVQSREKFCYEQELREYVDAGHMEVHLAFSRDSRGLVFDRRSRDLIDKEMPPRYIDALIVEQAATVSELVMSKKQGGLGGYLYVCGSVAVFDSVMNGIRKAIYSHCTSSMEAADAILNKAFAERRFMLDVFMTPKPLPVNLPAIPLSQLARHTGHPPGGRMWIGVHGSVYDVTDFCPMHPGGTIIIQSNAGVDCSKTFDNLAHTNNPEVSSLLTKYFVGQLTPKPEHHGMQELSDLYDLWAAYLRTTVETLVAHRFEMYEIMGASDDGTSDPYLRGSENVWSRGQLAVNVGLGVRMFYDYQSRLLQEGFSALFGAKLQELVLKLSFSLADTAGLDMRLPDVLGIIARAKTSQDAVATSHEVALVGQFVCESSSNIHLAERGIFNYAAKSVELDIELLEDIREEACHGMDAFESVAAMGGDDSQKFTVLATFLMQTLERMAKRLEAFYSKLARLKVYQPELERNPARARWNLVRTKVRDGSFFILTQETTLGAVPAFVSAQSRRTDVDFDNVLSRIQASIRGAPIVGPAPQTLNGMHLARASTPPVATNAMAAHGNNTALRAMSRFIEANMRSIRRMSKVPPMPLTFEQLQQHFESSGTGRPPTPPGSGRSPALRTQSRATSLERMMAAQNGRILNSRAATPAYRSPGAETRPPTPPLDPTAAITAMMDKLNVRARGRSVPPSPALSSASKSLGERIALVDSLASDAPNNVWVKIAPSTEKHAGAPHDITWAQLEKAVDSLARWIELEFGPGNGEDPIAYIGINDLIFTAEHRIQAQELAATTPLHATAQISDLRHLLTVLDDVRYESRCNRYMRDEETVVILHSSGTTGLPKPVHLKAGVFRVAAGATLVPTPSGRRSVLNETYGSKMLLSVVPFFHVFGIMLLVRSLYYQRPLALLPATMPPTAETVLDAISSIRPMSVVCSPSILEDICSRLDGLTQLSKLEIIFYGGAPLARGCGDAISRVTSLCNSIGSTEAFTYSNLVPEDATDWEYFEWSPSAGIAMEPTGDSQLAELVVRKTLNADTPSVFYNFPDLAEYRSRDLYERHPAKPDLWKYVGRADDMIVLSNGEKLNPASFEKALEAHPWVRGALLVGVGQFQAGLILEPHLKWAEVGTQEFVKEVWAQVEAANLQCPAHARVWRSMITLTQPGKPFTRTVKGSIMRQASYHLYQEEIKLLYATGNVQPPAELDDTRVMHTVRNAVGSVLGSRAEVLDDDTNIFGLGADSLQAMQLRQLLRSAGIVCTTQMVYQNPSINLLSQALRKNCGHDCACSAVSREEKMSAMIHQYSKFIDEPVPAAPSSTTGCVLLVGSTGALGTHLLHELLRSGIRRVYCLNRSTDAARRQVKAFLDRGLDRAALERACFLVGEMSAENLGLDPDEYSALNQHVDTLILNGWPVDFNSPLERFESSIKGITRCVDFAASSPSRPHVMFVSSVASVMNYAAVRDVAVVPEEFELDNSLPAKQGYGESKHVAGCILAKAVRQGLIGASILRLGQLAGPANGKGLWNLHALKLLDFFDGMTADKALGFATDTVVKRGVSMATMGPVDGVLMQKWLGEWAFEASAEASSG</sequence>
<dbReference type="InterPro" id="IPR020845">
    <property type="entry name" value="AMP-binding_CS"/>
</dbReference>
<keyword evidence="7" id="KW-0274">FAD</keyword>
<dbReference type="InterPro" id="IPR003097">
    <property type="entry name" value="CysJ-like_FAD-binding"/>
</dbReference>
<dbReference type="InterPro" id="IPR020806">
    <property type="entry name" value="PKS_PP-bd"/>
</dbReference>
<evidence type="ECO:0000256" key="2">
    <source>
        <dbReference type="ARBA" id="ARBA00007119"/>
    </source>
</evidence>
<dbReference type="SUPFAM" id="SSF52343">
    <property type="entry name" value="Ferredoxin reductase-like, C-terminal NADP-linked domain"/>
    <property type="match status" value="1"/>
</dbReference>
<dbReference type="InterPro" id="IPR039261">
    <property type="entry name" value="FNR_nucleotide-bd"/>
</dbReference>
<dbReference type="InterPro" id="IPR036291">
    <property type="entry name" value="NAD(P)-bd_dom_sf"/>
</dbReference>
<dbReference type="Pfam" id="PF01231">
    <property type="entry name" value="IDO"/>
    <property type="match status" value="1"/>
</dbReference>
<keyword evidence="8" id="KW-0560">Oxidoreductase</keyword>
<dbReference type="Gene3D" id="1.10.1200.10">
    <property type="entry name" value="ACP-like"/>
    <property type="match status" value="1"/>
</dbReference>
<dbReference type="InterPro" id="IPR036736">
    <property type="entry name" value="ACP-like_sf"/>
</dbReference>
<dbReference type="SUPFAM" id="SSF63380">
    <property type="entry name" value="Riboflavin synthase domain-like"/>
    <property type="match status" value="1"/>
</dbReference>
<feature type="compositionally biased region" description="Low complexity" evidence="10">
    <location>
        <begin position="1395"/>
        <end position="1411"/>
    </location>
</feature>
<dbReference type="InterPro" id="IPR042099">
    <property type="entry name" value="ANL_N_sf"/>
</dbReference>
<dbReference type="Gene3D" id="1.20.58.480">
    <property type="match status" value="1"/>
</dbReference>
<dbReference type="InterPro" id="IPR001433">
    <property type="entry name" value="OxRdtase_FAD/NAD-bd"/>
</dbReference>
<dbReference type="SUPFAM" id="SSF51735">
    <property type="entry name" value="NAD(P)-binding Rossmann-fold domains"/>
    <property type="match status" value="1"/>
</dbReference>
<dbReference type="InterPro" id="IPR006162">
    <property type="entry name" value="Ppantetheine_attach_site"/>
</dbReference>
<dbReference type="GO" id="GO:0031177">
    <property type="term" value="F:phosphopantetheine binding"/>
    <property type="evidence" value="ECO:0007669"/>
    <property type="project" value="InterPro"/>
</dbReference>
<dbReference type="PANTHER" id="PTHR43439">
    <property type="entry name" value="PHENYLACETATE-COENZYME A LIGASE"/>
    <property type="match status" value="1"/>
</dbReference>
<dbReference type="Pfam" id="PF00501">
    <property type="entry name" value="AMP-binding"/>
    <property type="match status" value="1"/>
</dbReference>
<dbReference type="Pfam" id="PF00175">
    <property type="entry name" value="NAD_binding_1"/>
    <property type="match status" value="1"/>
</dbReference>
<dbReference type="PROSITE" id="PS50255">
    <property type="entry name" value="CYTOCHROME_B5_2"/>
    <property type="match status" value="1"/>
</dbReference>
<accession>A0AAD4EQH5</accession>
<dbReference type="SUPFAM" id="SSF47336">
    <property type="entry name" value="ACP-like"/>
    <property type="match status" value="1"/>
</dbReference>
<gene>
    <name evidence="13" type="ORF">NEMBOFW57_007950</name>
</gene>
<dbReference type="Proteomes" id="UP001197093">
    <property type="component" value="Unassembled WGS sequence"/>
</dbReference>
<protein>
    <submittedName>
        <fullName evidence="13">Uncharacterized protein</fullName>
    </submittedName>
</protein>
<dbReference type="InterPro" id="IPR013120">
    <property type="entry name" value="FAR_NAD-bd"/>
</dbReference>
<organism evidence="13 14">
    <name type="scientific">Staphylotrichum longicolle</name>
    <dbReference type="NCBI Taxonomy" id="669026"/>
    <lineage>
        <taxon>Eukaryota</taxon>
        <taxon>Fungi</taxon>
        <taxon>Dikarya</taxon>
        <taxon>Ascomycota</taxon>
        <taxon>Pezizomycotina</taxon>
        <taxon>Sordariomycetes</taxon>
        <taxon>Sordariomycetidae</taxon>
        <taxon>Sordariales</taxon>
        <taxon>Chaetomiaceae</taxon>
        <taxon>Staphylotrichum</taxon>
    </lineage>
</organism>
<evidence type="ECO:0000259" key="11">
    <source>
        <dbReference type="PROSITE" id="PS50075"/>
    </source>
</evidence>
<evidence type="ECO:0000256" key="6">
    <source>
        <dbReference type="ARBA" id="ARBA00022723"/>
    </source>
</evidence>
<dbReference type="InterPro" id="IPR051414">
    <property type="entry name" value="Adenylate-forming_Reductase"/>
</dbReference>
<dbReference type="InterPro" id="IPR000898">
    <property type="entry name" value="Indolamine_dOase"/>
</dbReference>
<comment type="similarity">
    <text evidence="2">Belongs to the indoleamine 2,3-dioxygenase family.</text>
</comment>
<dbReference type="Gene3D" id="3.40.50.12780">
    <property type="entry name" value="N-terminal domain of ligase-like"/>
    <property type="match status" value="1"/>
</dbReference>
<dbReference type="InterPro" id="IPR009081">
    <property type="entry name" value="PP-bd_ACP"/>
</dbReference>
<dbReference type="InterPro" id="IPR017938">
    <property type="entry name" value="Riboflavin_synthase-like_b-brl"/>
</dbReference>
<comment type="cofactor">
    <cofactor evidence="1">
        <name>FAD</name>
        <dbReference type="ChEBI" id="CHEBI:57692"/>
    </cofactor>
</comment>
<dbReference type="InterPro" id="IPR001199">
    <property type="entry name" value="Cyt_B5-like_heme/steroid-bd"/>
</dbReference>
<dbReference type="InterPro" id="IPR001709">
    <property type="entry name" value="Flavoprot_Pyr_Nucl_cyt_Rdtase"/>
</dbReference>
<dbReference type="SUPFAM" id="SSF140959">
    <property type="entry name" value="Indolic compounds 2,3-dioxygenase-like"/>
    <property type="match status" value="1"/>
</dbReference>
<dbReference type="GO" id="GO:0019441">
    <property type="term" value="P:L-tryptophan catabolic process to kynurenine"/>
    <property type="evidence" value="ECO:0007669"/>
    <property type="project" value="InterPro"/>
</dbReference>
<dbReference type="GO" id="GO:0020037">
    <property type="term" value="F:heme binding"/>
    <property type="evidence" value="ECO:0007669"/>
    <property type="project" value="InterPro"/>
</dbReference>
<dbReference type="GO" id="GO:0016702">
    <property type="term" value="F:oxidoreductase activity, acting on single donors with incorporation of molecular oxygen, incorporation of two atoms of oxygen"/>
    <property type="evidence" value="ECO:0007669"/>
    <property type="project" value="UniProtKB-ARBA"/>
</dbReference>
<evidence type="ECO:0000313" key="13">
    <source>
        <dbReference type="EMBL" id="KAG7285658.1"/>
    </source>
</evidence>
<evidence type="ECO:0000256" key="3">
    <source>
        <dbReference type="ARBA" id="ARBA00022450"/>
    </source>
</evidence>
<dbReference type="Pfam" id="PF00667">
    <property type="entry name" value="FAD_binding_1"/>
    <property type="match status" value="1"/>
</dbReference>
<keyword evidence="5" id="KW-0285">Flavoprotein</keyword>
<keyword evidence="9" id="KW-0408">Iron</keyword>
<reference evidence="13" key="1">
    <citation type="submission" date="2023-02" db="EMBL/GenBank/DDBJ databases">
        <authorList>
            <person name="Palmer J.M."/>
        </authorList>
    </citation>
    <scope>NUCLEOTIDE SEQUENCE</scope>
    <source>
        <strain evidence="13">FW57</strain>
    </source>
</reference>
<dbReference type="InterPro" id="IPR023173">
    <property type="entry name" value="NADPH_Cyt_P450_Rdtase_alpha"/>
</dbReference>